<dbReference type="GO" id="GO:0003677">
    <property type="term" value="F:DNA binding"/>
    <property type="evidence" value="ECO:0007669"/>
    <property type="project" value="UniProtKB-KW"/>
</dbReference>
<evidence type="ECO:0000313" key="6">
    <source>
        <dbReference type="Proteomes" id="UP000662572"/>
    </source>
</evidence>
<evidence type="ECO:0000256" key="1">
    <source>
        <dbReference type="ARBA" id="ARBA00023015"/>
    </source>
</evidence>
<keyword evidence="6" id="KW-1185">Reference proteome</keyword>
<evidence type="ECO:0000256" key="2">
    <source>
        <dbReference type="ARBA" id="ARBA00023125"/>
    </source>
</evidence>
<keyword evidence="2" id="KW-0238">DNA-binding</keyword>
<protein>
    <recommendedName>
        <fullName evidence="4">HTH gntR-type domain-containing protein</fullName>
    </recommendedName>
</protein>
<dbReference type="AlphaFoldDB" id="A0A918UTB6"/>
<organism evidence="5 6">
    <name type="scientific">Asticcacaulis endophyticus</name>
    <dbReference type="NCBI Taxonomy" id="1395890"/>
    <lineage>
        <taxon>Bacteria</taxon>
        <taxon>Pseudomonadati</taxon>
        <taxon>Pseudomonadota</taxon>
        <taxon>Alphaproteobacteria</taxon>
        <taxon>Caulobacterales</taxon>
        <taxon>Caulobacteraceae</taxon>
        <taxon>Asticcacaulis</taxon>
    </lineage>
</organism>
<keyword evidence="1" id="KW-0805">Transcription regulation</keyword>
<sequence length="210" mass="23776">MPKREIKIERVYEHIKMLIKNGAYLPGEHVDIDALKDQLGVSIQPVRTALYMLAREGFIEAFPNEGFRSARITEPDLEDLYTVHVYHVDLSIKLIASSGLVIAQAPALLPTTGGAADIDLVAATEHLFSSIALASGNTSLKHYVANEIDRLHAVRKLKGQLLPDWSSEYDEMASAWLRADYQDFRRLLNEYRQVRKNIASRLVRLLHQRT</sequence>
<proteinExistence type="predicted"/>
<reference evidence="5" key="2">
    <citation type="submission" date="2020-09" db="EMBL/GenBank/DDBJ databases">
        <authorList>
            <person name="Sun Q."/>
            <person name="Kim S."/>
        </authorList>
    </citation>
    <scope>NUCLEOTIDE SEQUENCE</scope>
    <source>
        <strain evidence="5">KCTC 32296</strain>
    </source>
</reference>
<evidence type="ECO:0000313" key="5">
    <source>
        <dbReference type="EMBL" id="GGZ32459.1"/>
    </source>
</evidence>
<dbReference type="GO" id="GO:0003700">
    <property type="term" value="F:DNA-binding transcription factor activity"/>
    <property type="evidence" value="ECO:0007669"/>
    <property type="project" value="InterPro"/>
</dbReference>
<dbReference type="SMART" id="SM00345">
    <property type="entry name" value="HTH_GNTR"/>
    <property type="match status" value="1"/>
</dbReference>
<gene>
    <name evidence="5" type="ORF">GCM10011273_18270</name>
</gene>
<dbReference type="PANTHER" id="PTHR43537:SF45">
    <property type="entry name" value="GNTR FAMILY REGULATORY PROTEIN"/>
    <property type="match status" value="1"/>
</dbReference>
<dbReference type="InterPro" id="IPR036388">
    <property type="entry name" value="WH-like_DNA-bd_sf"/>
</dbReference>
<dbReference type="InterPro" id="IPR000524">
    <property type="entry name" value="Tscrpt_reg_HTH_GntR"/>
</dbReference>
<accession>A0A918UTB6</accession>
<dbReference type="EMBL" id="BMZB01000002">
    <property type="protein sequence ID" value="GGZ32459.1"/>
    <property type="molecule type" value="Genomic_DNA"/>
</dbReference>
<dbReference type="Proteomes" id="UP000662572">
    <property type="component" value="Unassembled WGS sequence"/>
</dbReference>
<dbReference type="PROSITE" id="PS50949">
    <property type="entry name" value="HTH_GNTR"/>
    <property type="match status" value="1"/>
</dbReference>
<dbReference type="Gene3D" id="1.10.10.10">
    <property type="entry name" value="Winged helix-like DNA-binding domain superfamily/Winged helix DNA-binding domain"/>
    <property type="match status" value="1"/>
</dbReference>
<evidence type="ECO:0000259" key="4">
    <source>
        <dbReference type="PROSITE" id="PS50949"/>
    </source>
</evidence>
<evidence type="ECO:0000256" key="3">
    <source>
        <dbReference type="ARBA" id="ARBA00023163"/>
    </source>
</evidence>
<dbReference type="SUPFAM" id="SSF46785">
    <property type="entry name" value="Winged helix' DNA-binding domain"/>
    <property type="match status" value="1"/>
</dbReference>
<reference evidence="5" key="1">
    <citation type="journal article" date="2014" name="Int. J. Syst. Evol. Microbiol.">
        <title>Complete genome sequence of Corynebacterium casei LMG S-19264T (=DSM 44701T), isolated from a smear-ripened cheese.</title>
        <authorList>
            <consortium name="US DOE Joint Genome Institute (JGI-PGF)"/>
            <person name="Walter F."/>
            <person name="Albersmeier A."/>
            <person name="Kalinowski J."/>
            <person name="Ruckert C."/>
        </authorList>
    </citation>
    <scope>NUCLEOTIDE SEQUENCE</scope>
    <source>
        <strain evidence="5">KCTC 32296</strain>
    </source>
</reference>
<feature type="domain" description="HTH gntR-type" evidence="4">
    <location>
        <begin position="5"/>
        <end position="72"/>
    </location>
</feature>
<name>A0A918UTB6_9CAUL</name>
<dbReference type="Pfam" id="PF00392">
    <property type="entry name" value="GntR"/>
    <property type="match status" value="1"/>
</dbReference>
<dbReference type="PANTHER" id="PTHR43537">
    <property type="entry name" value="TRANSCRIPTIONAL REGULATOR, GNTR FAMILY"/>
    <property type="match status" value="1"/>
</dbReference>
<comment type="caution">
    <text evidence="5">The sequence shown here is derived from an EMBL/GenBank/DDBJ whole genome shotgun (WGS) entry which is preliminary data.</text>
</comment>
<dbReference type="InterPro" id="IPR036390">
    <property type="entry name" value="WH_DNA-bd_sf"/>
</dbReference>
<keyword evidence="3" id="KW-0804">Transcription</keyword>